<organism evidence="1">
    <name type="scientific">Thermogemmatispora argillosa</name>
    <dbReference type="NCBI Taxonomy" id="2045280"/>
    <lineage>
        <taxon>Bacteria</taxon>
        <taxon>Bacillati</taxon>
        <taxon>Chloroflexota</taxon>
        <taxon>Ktedonobacteria</taxon>
        <taxon>Thermogemmatisporales</taxon>
        <taxon>Thermogemmatisporaceae</taxon>
        <taxon>Thermogemmatispora</taxon>
    </lineage>
</organism>
<dbReference type="AlphaFoldDB" id="A0A455T944"/>
<evidence type="ECO:0008006" key="2">
    <source>
        <dbReference type="Google" id="ProtNLM"/>
    </source>
</evidence>
<protein>
    <recommendedName>
        <fullName evidence="2">Lipoprotein</fullName>
    </recommendedName>
</protein>
<dbReference type="EMBL" id="AP019377">
    <property type="protein sequence ID" value="BBH95992.1"/>
    <property type="molecule type" value="Genomic_DNA"/>
</dbReference>
<reference evidence="1" key="1">
    <citation type="submission" date="2018-12" db="EMBL/GenBank/DDBJ databases">
        <title>Novel natural products biosynthetic potential of the class Ktedonobacteria.</title>
        <authorList>
            <person name="Zheng Y."/>
            <person name="Saitou A."/>
            <person name="Wang C.M."/>
            <person name="Toyoda A."/>
            <person name="Minakuchi Y."/>
            <person name="Sekiguchi Y."/>
            <person name="Ueda K."/>
            <person name="Takano H."/>
            <person name="Sakai Y."/>
            <person name="Yokota A."/>
            <person name="Yabe S."/>
        </authorList>
    </citation>
    <scope>NUCLEOTIDE SEQUENCE</scope>
    <source>
        <strain evidence="1">A3-2</strain>
    </source>
</reference>
<evidence type="ECO:0000313" key="1">
    <source>
        <dbReference type="EMBL" id="BBH95992.1"/>
    </source>
</evidence>
<name>A0A455T944_9CHLR</name>
<sequence length="181" mass="19078">MRGRRFPFQPPLALTWSGPLLLLMLLLVACGPGKQVATTTTACSLVTTDEARQVLGAAVRAQPQQVVSKPKNATVSECLYTSASDSHVARASLALTIAADAASAQQLYNQAKSAALDLSRQTATVNLGDGAFQTQRGSSLGQETLLTVLKDNTVLVVEALSPGHRQLDLEQGLAQIALNRL</sequence>
<gene>
    <name evidence="1" type="ORF">KTA_41910</name>
</gene>
<proteinExistence type="predicted"/>
<dbReference type="PROSITE" id="PS51257">
    <property type="entry name" value="PROKAR_LIPOPROTEIN"/>
    <property type="match status" value="1"/>
</dbReference>
<accession>A0A455T944</accession>